<sequence>MSEDATLREVPGAIGDYAAGVAGVVARGAVVVAVPALLLGLLALAVVGGGVALVVLAVVAPAVAAAVALEVPSRLRERFA</sequence>
<keyword evidence="3" id="KW-1185">Reference proteome</keyword>
<gene>
    <name evidence="2" type="ORF">SAMN04488133_0544</name>
</gene>
<evidence type="ECO:0000313" key="2">
    <source>
        <dbReference type="EMBL" id="SEF72382.1"/>
    </source>
</evidence>
<dbReference type="GeneID" id="43740845"/>
<name>A0A1H5UB96_9EURY</name>
<protein>
    <submittedName>
        <fullName evidence="2">Uncharacterized protein</fullName>
    </submittedName>
</protein>
<organism evidence="2 3">
    <name type="scientific">Halobellus limi</name>
    <dbReference type="NCBI Taxonomy" id="699433"/>
    <lineage>
        <taxon>Archaea</taxon>
        <taxon>Methanobacteriati</taxon>
        <taxon>Methanobacteriota</taxon>
        <taxon>Stenosarchaea group</taxon>
        <taxon>Halobacteria</taxon>
        <taxon>Halobacteriales</taxon>
        <taxon>Haloferacaceae</taxon>
        <taxon>Halobellus</taxon>
    </lineage>
</organism>
<dbReference type="Proteomes" id="UP000236740">
    <property type="component" value="Unassembled WGS sequence"/>
</dbReference>
<dbReference type="EMBL" id="FNVN01000001">
    <property type="protein sequence ID" value="SEF72382.1"/>
    <property type="molecule type" value="Genomic_DNA"/>
</dbReference>
<keyword evidence="1" id="KW-0472">Membrane</keyword>
<keyword evidence="1" id="KW-1133">Transmembrane helix</keyword>
<proteinExistence type="predicted"/>
<evidence type="ECO:0000313" key="3">
    <source>
        <dbReference type="Proteomes" id="UP000236740"/>
    </source>
</evidence>
<evidence type="ECO:0000256" key="1">
    <source>
        <dbReference type="SAM" id="Phobius"/>
    </source>
</evidence>
<dbReference type="RefSeq" id="WP_103990313.1">
    <property type="nucleotide sequence ID" value="NZ_CP031311.1"/>
</dbReference>
<feature type="transmembrane region" description="Helical" evidence="1">
    <location>
        <begin position="36"/>
        <end position="69"/>
    </location>
</feature>
<reference evidence="2 3" key="1">
    <citation type="submission" date="2016-10" db="EMBL/GenBank/DDBJ databases">
        <authorList>
            <person name="de Groot N.N."/>
        </authorList>
    </citation>
    <scope>NUCLEOTIDE SEQUENCE [LARGE SCALE GENOMIC DNA]</scope>
    <source>
        <strain evidence="2 3">CGMCC 1.10331</strain>
    </source>
</reference>
<accession>A0A1H5UB96</accession>
<dbReference type="AlphaFoldDB" id="A0A1H5UB96"/>
<keyword evidence="1" id="KW-0812">Transmembrane</keyword>